<dbReference type="Pfam" id="PF07516">
    <property type="entry name" value="SecA_SW"/>
    <property type="match status" value="1"/>
</dbReference>
<evidence type="ECO:0000313" key="22">
    <source>
        <dbReference type="Proteomes" id="UP000242224"/>
    </source>
</evidence>
<dbReference type="SMART" id="SM00957">
    <property type="entry name" value="SecA_DEAD"/>
    <property type="match status" value="1"/>
</dbReference>
<feature type="domain" description="SecA family profile" evidence="20">
    <location>
        <begin position="5"/>
        <end position="615"/>
    </location>
</feature>
<evidence type="ECO:0000256" key="7">
    <source>
        <dbReference type="ARBA" id="ARBA00022519"/>
    </source>
</evidence>
<gene>
    <name evidence="16" type="primary">secA</name>
    <name evidence="21" type="ORF">BMG00_09875</name>
</gene>
<evidence type="ECO:0000256" key="3">
    <source>
        <dbReference type="ARBA" id="ARBA00007650"/>
    </source>
</evidence>
<feature type="binding site" evidence="16">
    <location>
        <begin position="108"/>
        <end position="112"/>
    </location>
    <ligand>
        <name>ATP</name>
        <dbReference type="ChEBI" id="CHEBI:30616"/>
    </ligand>
</feature>
<dbReference type="PROSITE" id="PS51192">
    <property type="entry name" value="HELICASE_ATP_BIND_1"/>
    <property type="match status" value="1"/>
</dbReference>
<dbReference type="Pfam" id="PF01043">
    <property type="entry name" value="SecA_PP_bind"/>
    <property type="match status" value="1"/>
</dbReference>
<feature type="binding site" evidence="16">
    <location>
        <position position="503"/>
    </location>
    <ligand>
        <name>ATP</name>
        <dbReference type="ChEBI" id="CHEBI:30616"/>
    </ligand>
</feature>
<dbReference type="InterPro" id="IPR027417">
    <property type="entry name" value="P-loop_NTPase"/>
</dbReference>
<comment type="subunit">
    <text evidence="16">Monomer and homodimer. Part of the essential Sec protein translocation apparatus which comprises SecA, SecYEG and auxiliary proteins SecDF-YajC and YidC.</text>
</comment>
<keyword evidence="15 16" id="KW-0472">Membrane</keyword>
<dbReference type="Gene3D" id="3.90.1440.10">
    <property type="entry name" value="SecA, preprotein cross-linking domain"/>
    <property type="match status" value="1"/>
</dbReference>
<dbReference type="InterPro" id="IPR044722">
    <property type="entry name" value="SecA_SF2_C"/>
</dbReference>
<dbReference type="Pfam" id="PF21090">
    <property type="entry name" value="P-loop_SecA"/>
    <property type="match status" value="1"/>
</dbReference>
<dbReference type="EC" id="7.4.2.8" evidence="16"/>
<keyword evidence="4 16" id="KW-0813">Transport</keyword>
<feature type="binding site" evidence="16">
    <location>
        <position position="90"/>
    </location>
    <ligand>
        <name>ATP</name>
        <dbReference type="ChEBI" id="CHEBI:30616"/>
    </ligand>
</feature>
<dbReference type="Gene3D" id="1.10.3060.10">
    <property type="entry name" value="Helical scaffold and wing domains of SecA"/>
    <property type="match status" value="1"/>
</dbReference>
<evidence type="ECO:0000259" key="19">
    <source>
        <dbReference type="PROSITE" id="PS51194"/>
    </source>
</evidence>
<evidence type="ECO:0000256" key="9">
    <source>
        <dbReference type="ARBA" id="ARBA00022741"/>
    </source>
</evidence>
<evidence type="ECO:0000256" key="1">
    <source>
        <dbReference type="ARBA" id="ARBA00001947"/>
    </source>
</evidence>
<evidence type="ECO:0000256" key="15">
    <source>
        <dbReference type="ARBA" id="ARBA00023136"/>
    </source>
</evidence>
<comment type="catalytic activity">
    <reaction evidence="16">
        <text>ATP + H2O + cellular proteinSide 1 = ADP + phosphate + cellular proteinSide 2.</text>
        <dbReference type="EC" id="7.4.2.8"/>
    </reaction>
</comment>
<comment type="caution">
    <text evidence="21">The sequence shown here is derived from an EMBL/GenBank/DDBJ whole genome shotgun (WGS) entry which is preliminary data.</text>
</comment>
<comment type="subcellular location">
    <subcellularLocation>
        <location evidence="16">Cell membrane</location>
        <topology evidence="16">Peripheral membrane protein</topology>
        <orientation evidence="16">Cytoplasmic side</orientation>
    </subcellularLocation>
    <subcellularLocation>
        <location evidence="16">Cytoplasm</location>
    </subcellularLocation>
    <subcellularLocation>
        <location evidence="2">Membrane</location>
        <topology evidence="2">Peripheral membrane protein</topology>
    </subcellularLocation>
    <text evidence="16">Distribution is 50-50.</text>
</comment>
<keyword evidence="13 16" id="KW-1278">Translocase</keyword>
<keyword evidence="8" id="KW-0479">Metal-binding</keyword>
<keyword evidence="22" id="KW-1185">Reference proteome</keyword>
<dbReference type="InterPro" id="IPR036266">
    <property type="entry name" value="SecA_Wing/Scaffold_sf"/>
</dbReference>
<comment type="function">
    <text evidence="16">Part of the Sec protein translocase complex. Interacts with the SecYEG preprotein conducting channel. Has a central role in coupling the hydrolysis of ATP to the transfer of proteins into and across the cell membrane, serving both as a receptor for the preprotein-SecB complex and as an ATP-driven molecular motor driving the stepwise translocation of polypeptide chains across the membrane.</text>
</comment>
<feature type="domain" description="Helicase ATP-binding" evidence="18">
    <location>
        <begin position="92"/>
        <end position="250"/>
    </location>
</feature>
<evidence type="ECO:0000256" key="16">
    <source>
        <dbReference type="HAMAP-Rule" id="MF_01382"/>
    </source>
</evidence>
<dbReference type="InterPro" id="IPR036670">
    <property type="entry name" value="SecA_X-link_sf"/>
</dbReference>
<sequence length="903" mass="101355">MLGIGTLAKKVFGSSNDRKVKSVRPLVAKINALEEEFAPLTDEQLIEKTREFQRRVQEEGESLDKILPEAFANCREAAKRALGLRAFDVQLIGGIFLHQGNIAEMKTGEGKTLVATFPAYLNALAGKGVHVVTVNDYLARRDSEWMGKVYNALGLSCGVVVPFQPEPEKKLAYAADVTYATNNELGFDYLRDNMKTSVDQMMQRGHFFAIIDEVDSILIDEARTPLIISGPSDDRSELYVTLDKFIPQLTEEHYTVDEKQRTATFTEEGNEFLEQILHEAGVLPEGQSLYDPESTTIVHHVNQALRAHKLFFKDQNYVVMGGDVVLIDEFTGRMMKGRRLSEGLHQAIEAKEGVQIQPENVTLASVTFQNYFRLYNKLGGMTGTAATEAEEFAEIYSLGVVEIPTNRPIARKDDHDRVYRTAKEKYDAVVQAILKAHEKGQPILVGTTSIEKSEMLSEMLTQAGIKHNVLNARQHEQEAQIVAEAGRLGAVTIATNMAGRGTDIQLGGNVEMRVQDELAANPEADPEEVRKRIEAETADEKQKVLEAGGLFVLATERHESRRIDNQLRGRSGRQGDPGRSLFFLSLEDDLMRIFGSDKLDAVLSKLGMKEGEAIIHPWVNKSLERAQAKVEGRNFDIRKQLLKFDDVMNDQRKAVFSQRREIMESEEVGEITRDMRVQVIEDLVDRYMPPKSYADQWDVEGMHQAVMEQLSLDAPIAKWAEEEGVDQDVVIERLEEATDTMMAEKAEAFGPETMQLIEKQVLLQIIDAKWREHLVTLDQLRQTIGFRGYAQRDPLSEFKTESFQLFEIMLDSLRSEVTQQLMRIRPLTAEEQEQMQAQMQPQTAPQADVAEASAVPAEEAEVVAEALPGFDESDPATWGDPARNDPCPCGSGKKFKHCHGQLV</sequence>
<dbReference type="PROSITE" id="PS51196">
    <property type="entry name" value="SECA_MOTOR_DEAD"/>
    <property type="match status" value="1"/>
</dbReference>
<evidence type="ECO:0000256" key="5">
    <source>
        <dbReference type="ARBA" id="ARBA00022475"/>
    </source>
</evidence>
<evidence type="ECO:0000256" key="2">
    <source>
        <dbReference type="ARBA" id="ARBA00004170"/>
    </source>
</evidence>
<dbReference type="Gene3D" id="3.40.50.300">
    <property type="entry name" value="P-loop containing nucleotide triphosphate hydrolases"/>
    <property type="match status" value="2"/>
</dbReference>
<comment type="cofactor">
    <cofactor evidence="1">
        <name>Zn(2+)</name>
        <dbReference type="ChEBI" id="CHEBI:29105"/>
    </cofactor>
</comment>
<dbReference type="HAMAP" id="MF_01382">
    <property type="entry name" value="SecA"/>
    <property type="match status" value="1"/>
</dbReference>
<dbReference type="SUPFAM" id="SSF81767">
    <property type="entry name" value="Pre-protein crosslinking domain of SecA"/>
    <property type="match status" value="1"/>
</dbReference>
<dbReference type="Proteomes" id="UP000242224">
    <property type="component" value="Unassembled WGS sequence"/>
</dbReference>
<comment type="similarity">
    <text evidence="3 16 17">Belongs to the SecA family.</text>
</comment>
<keyword evidence="5 16" id="KW-1003">Cell membrane</keyword>
<dbReference type="Pfam" id="PF07517">
    <property type="entry name" value="SecA_DEAD"/>
    <property type="match status" value="1"/>
</dbReference>
<keyword evidence="11 16" id="KW-0067">ATP-binding</keyword>
<dbReference type="InterPro" id="IPR014001">
    <property type="entry name" value="Helicase_ATP-bd"/>
</dbReference>
<dbReference type="InterPro" id="IPR011115">
    <property type="entry name" value="SecA_DEAD"/>
</dbReference>
<dbReference type="PROSITE" id="PS01312">
    <property type="entry name" value="SECA"/>
    <property type="match status" value="1"/>
</dbReference>
<evidence type="ECO:0000256" key="6">
    <source>
        <dbReference type="ARBA" id="ARBA00022490"/>
    </source>
</evidence>
<dbReference type="InterPro" id="IPR020937">
    <property type="entry name" value="SecA_CS"/>
</dbReference>
<keyword evidence="12 16" id="KW-0653">Protein transport</keyword>
<dbReference type="InterPro" id="IPR014018">
    <property type="entry name" value="SecA_motor_DEAD"/>
</dbReference>
<dbReference type="CDD" id="cd18803">
    <property type="entry name" value="SF2_C_secA"/>
    <property type="match status" value="1"/>
</dbReference>
<evidence type="ECO:0000256" key="10">
    <source>
        <dbReference type="ARBA" id="ARBA00022833"/>
    </source>
</evidence>
<name>A0ABX3MRE2_9RHOB</name>
<dbReference type="Pfam" id="PF02810">
    <property type="entry name" value="SEC-C"/>
    <property type="match status" value="1"/>
</dbReference>
<dbReference type="InterPro" id="IPR001650">
    <property type="entry name" value="Helicase_C-like"/>
</dbReference>
<dbReference type="EMBL" id="MPZS01000001">
    <property type="protein sequence ID" value="OOY14032.1"/>
    <property type="molecule type" value="Genomic_DNA"/>
</dbReference>
<dbReference type="SUPFAM" id="SSF52540">
    <property type="entry name" value="P-loop containing nucleoside triphosphate hydrolases"/>
    <property type="match status" value="2"/>
</dbReference>
<dbReference type="SUPFAM" id="SSF81886">
    <property type="entry name" value="Helical scaffold and wing domains of SecA"/>
    <property type="match status" value="1"/>
</dbReference>
<dbReference type="PANTHER" id="PTHR30612">
    <property type="entry name" value="SECA INNER MEMBRANE COMPONENT OF SEC PROTEIN SECRETION SYSTEM"/>
    <property type="match status" value="1"/>
</dbReference>
<feature type="domain" description="Helicase C-terminal" evidence="19">
    <location>
        <begin position="428"/>
        <end position="623"/>
    </location>
</feature>
<keyword evidence="10" id="KW-0862">Zinc</keyword>
<reference evidence="21 22" key="1">
    <citation type="submission" date="2016-11" db="EMBL/GenBank/DDBJ databases">
        <title>A multilocus sequence analysis scheme for characterization of bacteria in the genus Thioclava.</title>
        <authorList>
            <person name="Liu Y."/>
            <person name="Shao Z."/>
        </authorList>
    </citation>
    <scope>NUCLEOTIDE SEQUENCE [LARGE SCALE GENOMIC DNA]</scope>
    <source>
        <strain evidence="21 22">11.10-0-13</strain>
    </source>
</reference>
<evidence type="ECO:0000313" key="21">
    <source>
        <dbReference type="EMBL" id="OOY14032.1"/>
    </source>
</evidence>
<evidence type="ECO:0000256" key="12">
    <source>
        <dbReference type="ARBA" id="ARBA00022927"/>
    </source>
</evidence>
<keyword evidence="7" id="KW-0997">Cell inner membrane</keyword>
<evidence type="ECO:0000256" key="13">
    <source>
        <dbReference type="ARBA" id="ARBA00022967"/>
    </source>
</evidence>
<accession>A0ABX3MRE2</accession>
<dbReference type="PRINTS" id="PR00906">
    <property type="entry name" value="SECA"/>
</dbReference>
<dbReference type="NCBIfam" id="NF009538">
    <property type="entry name" value="PRK12904.1"/>
    <property type="match status" value="1"/>
</dbReference>
<dbReference type="CDD" id="cd17928">
    <property type="entry name" value="DEXDc_SecA"/>
    <property type="match status" value="1"/>
</dbReference>
<evidence type="ECO:0000256" key="17">
    <source>
        <dbReference type="RuleBase" id="RU003874"/>
    </source>
</evidence>
<dbReference type="SMART" id="SM00958">
    <property type="entry name" value="SecA_PP_bind"/>
    <property type="match status" value="1"/>
</dbReference>
<dbReference type="InterPro" id="IPR011116">
    <property type="entry name" value="SecA_Wing/Scaffold"/>
</dbReference>
<dbReference type="PROSITE" id="PS51194">
    <property type="entry name" value="HELICASE_CTER"/>
    <property type="match status" value="1"/>
</dbReference>
<dbReference type="RefSeq" id="WP_078574169.1">
    <property type="nucleotide sequence ID" value="NZ_MPZS01000001.1"/>
</dbReference>
<evidence type="ECO:0000256" key="11">
    <source>
        <dbReference type="ARBA" id="ARBA00022840"/>
    </source>
</evidence>
<evidence type="ECO:0000256" key="8">
    <source>
        <dbReference type="ARBA" id="ARBA00022723"/>
    </source>
</evidence>
<protein>
    <recommendedName>
        <fullName evidence="16 17">Protein translocase subunit SecA</fullName>
        <ecNumber evidence="16">7.4.2.8</ecNumber>
    </recommendedName>
</protein>
<dbReference type="PANTHER" id="PTHR30612:SF0">
    <property type="entry name" value="CHLOROPLAST PROTEIN-TRANSPORTING ATPASE"/>
    <property type="match status" value="1"/>
</dbReference>
<dbReference type="InterPro" id="IPR011130">
    <property type="entry name" value="SecA_preprotein_X-link_dom"/>
</dbReference>
<dbReference type="InterPro" id="IPR000185">
    <property type="entry name" value="SecA"/>
</dbReference>
<keyword evidence="6 16" id="KW-0963">Cytoplasm</keyword>
<proteinExistence type="inferred from homology"/>
<keyword evidence="14 16" id="KW-0811">Translocation</keyword>
<dbReference type="NCBIfam" id="TIGR00963">
    <property type="entry name" value="secA"/>
    <property type="match status" value="1"/>
</dbReference>
<evidence type="ECO:0000256" key="14">
    <source>
        <dbReference type="ARBA" id="ARBA00023010"/>
    </source>
</evidence>
<evidence type="ECO:0000259" key="20">
    <source>
        <dbReference type="PROSITE" id="PS51196"/>
    </source>
</evidence>
<evidence type="ECO:0000259" key="18">
    <source>
        <dbReference type="PROSITE" id="PS51192"/>
    </source>
</evidence>
<dbReference type="InterPro" id="IPR004027">
    <property type="entry name" value="SEC_C_motif"/>
</dbReference>
<evidence type="ECO:0000256" key="4">
    <source>
        <dbReference type="ARBA" id="ARBA00022448"/>
    </source>
</evidence>
<keyword evidence="9 16" id="KW-0547">Nucleotide-binding</keyword>
<organism evidence="21 22">
    <name type="scientific">Thioclava marina</name>
    <dbReference type="NCBI Taxonomy" id="1915077"/>
    <lineage>
        <taxon>Bacteria</taxon>
        <taxon>Pseudomonadati</taxon>
        <taxon>Pseudomonadota</taxon>
        <taxon>Alphaproteobacteria</taxon>
        <taxon>Rhodobacterales</taxon>
        <taxon>Paracoccaceae</taxon>
        <taxon>Thioclava</taxon>
    </lineage>
</organism>